<dbReference type="AlphaFoldDB" id="A0A1Q2CN29"/>
<dbReference type="PANTHER" id="PTHR24220">
    <property type="entry name" value="IMPORT ATP-BINDING PROTEIN"/>
    <property type="match status" value="1"/>
</dbReference>
<dbReference type="GO" id="GO:0022857">
    <property type="term" value="F:transmembrane transporter activity"/>
    <property type="evidence" value="ECO:0007669"/>
    <property type="project" value="UniProtKB-ARBA"/>
</dbReference>
<dbReference type="Proteomes" id="UP000188145">
    <property type="component" value="Chromosome"/>
</dbReference>
<sequence length="239" mass="25859">MTQLAQVETPSRTLPLISARGLHRHHGQTHALRGVDVTIRRGEIVAIMGPSGSGKSTLLHCLAGVITPDEGHVQVSGTRVSDLDEDRRAEFRLTELGFVFQFGQLLPELSAEDNVALPLMLAGTRRAKAVERARVWLGRMGLEGLERRLPAEMSGGQAQRVALARALVNDPAVLFADEPTGALDSLTAEKVMTTLTELARGTGTTLVIVTHDARVASYSDREIFIRDGRVTNPDIEGDL</sequence>
<gene>
    <name evidence="5" type="ORF">BW730_08460</name>
</gene>
<accession>A0A1Q2CN29</accession>
<dbReference type="RefSeq" id="WP_077685848.1">
    <property type="nucleotide sequence ID" value="NZ_CP019606.1"/>
</dbReference>
<dbReference type="KEGG" id="tes:BW730_08460"/>
<evidence type="ECO:0000313" key="6">
    <source>
        <dbReference type="Proteomes" id="UP000188145"/>
    </source>
</evidence>
<dbReference type="PROSITE" id="PS50893">
    <property type="entry name" value="ABC_TRANSPORTER_2"/>
    <property type="match status" value="1"/>
</dbReference>
<dbReference type="OrthoDB" id="3176024at2"/>
<dbReference type="FunFam" id="3.40.50.300:FF:000032">
    <property type="entry name" value="Export ABC transporter ATP-binding protein"/>
    <property type="match status" value="1"/>
</dbReference>
<evidence type="ECO:0000256" key="1">
    <source>
        <dbReference type="ARBA" id="ARBA00022448"/>
    </source>
</evidence>
<dbReference type="PROSITE" id="PS00211">
    <property type="entry name" value="ABC_TRANSPORTER_1"/>
    <property type="match status" value="1"/>
</dbReference>
<reference evidence="6" key="1">
    <citation type="submission" date="2017-02" db="EMBL/GenBank/DDBJ databases">
        <title>Tessaracoccus aquaemaris sp. nov., isolated from the intestine of a Korean rockfish, Sebastes schlegelii, in a marine aquaculture pond.</title>
        <authorList>
            <person name="Tak E.J."/>
            <person name="Bae J.-W."/>
        </authorList>
    </citation>
    <scope>NUCLEOTIDE SEQUENCE [LARGE SCALE GENOMIC DNA]</scope>
    <source>
        <strain evidence="6">NSG39</strain>
    </source>
</reference>
<dbReference type="PANTHER" id="PTHR24220:SF685">
    <property type="entry name" value="ABC TRANSPORTER RELATED"/>
    <property type="match status" value="1"/>
</dbReference>
<name>A0A1Q2CN29_9ACTN</name>
<keyword evidence="1" id="KW-0813">Transport</keyword>
<feature type="domain" description="ABC transporter" evidence="4">
    <location>
        <begin position="17"/>
        <end position="239"/>
    </location>
</feature>
<organism evidence="5 6">
    <name type="scientific">Tessaracoccus aquimaris</name>
    <dbReference type="NCBI Taxonomy" id="1332264"/>
    <lineage>
        <taxon>Bacteria</taxon>
        <taxon>Bacillati</taxon>
        <taxon>Actinomycetota</taxon>
        <taxon>Actinomycetes</taxon>
        <taxon>Propionibacteriales</taxon>
        <taxon>Propionibacteriaceae</taxon>
        <taxon>Tessaracoccus</taxon>
    </lineage>
</organism>
<evidence type="ECO:0000313" key="5">
    <source>
        <dbReference type="EMBL" id="AQP47517.1"/>
    </source>
</evidence>
<dbReference type="GO" id="GO:0098796">
    <property type="term" value="C:membrane protein complex"/>
    <property type="evidence" value="ECO:0007669"/>
    <property type="project" value="UniProtKB-ARBA"/>
</dbReference>
<evidence type="ECO:0000256" key="3">
    <source>
        <dbReference type="ARBA" id="ARBA00022840"/>
    </source>
</evidence>
<proteinExistence type="predicted"/>
<evidence type="ECO:0000259" key="4">
    <source>
        <dbReference type="PROSITE" id="PS50893"/>
    </source>
</evidence>
<dbReference type="EMBL" id="CP019606">
    <property type="protein sequence ID" value="AQP47517.1"/>
    <property type="molecule type" value="Genomic_DNA"/>
</dbReference>
<keyword evidence="3 5" id="KW-0067">ATP-binding</keyword>
<dbReference type="GO" id="GO:0016887">
    <property type="term" value="F:ATP hydrolysis activity"/>
    <property type="evidence" value="ECO:0007669"/>
    <property type="project" value="InterPro"/>
</dbReference>
<keyword evidence="2" id="KW-0547">Nucleotide-binding</keyword>
<dbReference type="InterPro" id="IPR015854">
    <property type="entry name" value="ABC_transpr_LolD-like"/>
</dbReference>
<protein>
    <submittedName>
        <fullName evidence="5">Macrolide ABC transporter ATP-binding protein</fullName>
    </submittedName>
</protein>
<dbReference type="GO" id="GO:0005524">
    <property type="term" value="F:ATP binding"/>
    <property type="evidence" value="ECO:0007669"/>
    <property type="project" value="UniProtKB-KW"/>
</dbReference>
<dbReference type="SMART" id="SM00382">
    <property type="entry name" value="AAA"/>
    <property type="match status" value="1"/>
</dbReference>
<dbReference type="Gene3D" id="3.40.50.300">
    <property type="entry name" value="P-loop containing nucleotide triphosphate hydrolases"/>
    <property type="match status" value="1"/>
</dbReference>
<evidence type="ECO:0000256" key="2">
    <source>
        <dbReference type="ARBA" id="ARBA00022741"/>
    </source>
</evidence>
<dbReference type="InterPro" id="IPR017911">
    <property type="entry name" value="MacB-like_ATP-bd"/>
</dbReference>
<dbReference type="GO" id="GO:0005886">
    <property type="term" value="C:plasma membrane"/>
    <property type="evidence" value="ECO:0007669"/>
    <property type="project" value="TreeGrafter"/>
</dbReference>
<keyword evidence="6" id="KW-1185">Reference proteome</keyword>
<dbReference type="SUPFAM" id="SSF52540">
    <property type="entry name" value="P-loop containing nucleoside triphosphate hydrolases"/>
    <property type="match status" value="1"/>
</dbReference>
<dbReference type="InterPro" id="IPR017871">
    <property type="entry name" value="ABC_transporter-like_CS"/>
</dbReference>
<dbReference type="InterPro" id="IPR027417">
    <property type="entry name" value="P-loop_NTPase"/>
</dbReference>
<dbReference type="InterPro" id="IPR003439">
    <property type="entry name" value="ABC_transporter-like_ATP-bd"/>
</dbReference>
<dbReference type="STRING" id="1332264.BW730_08460"/>
<dbReference type="CDD" id="cd03255">
    <property type="entry name" value="ABC_MJ0796_LolCDE_FtsE"/>
    <property type="match status" value="1"/>
</dbReference>
<dbReference type="InterPro" id="IPR003593">
    <property type="entry name" value="AAA+_ATPase"/>
</dbReference>
<dbReference type="Pfam" id="PF00005">
    <property type="entry name" value="ABC_tran"/>
    <property type="match status" value="1"/>
</dbReference>